<dbReference type="GeneID" id="9810458"/>
<feature type="transmembrane region" description="Helical" evidence="10">
    <location>
        <begin position="139"/>
        <end position="158"/>
    </location>
</feature>
<dbReference type="FunFam" id="3.10.580.10:FF:000151">
    <property type="entry name" value="Metal transporter cnnm-5"/>
    <property type="match status" value="1"/>
</dbReference>
<dbReference type="InterPro" id="IPR002550">
    <property type="entry name" value="CNNM"/>
</dbReference>
<feature type="transmembrane region" description="Helical" evidence="10">
    <location>
        <begin position="264"/>
        <end position="283"/>
    </location>
</feature>
<feature type="transmembrane region" description="Helical" evidence="10">
    <location>
        <begin position="231"/>
        <end position="252"/>
    </location>
</feature>
<evidence type="ECO:0000256" key="1">
    <source>
        <dbReference type="ARBA" id="ARBA00004141"/>
    </source>
</evidence>
<feature type="region of interest" description="Disordered" evidence="11">
    <location>
        <begin position="686"/>
        <end position="719"/>
    </location>
</feature>
<feature type="compositionally biased region" description="Polar residues" evidence="11">
    <location>
        <begin position="686"/>
        <end position="696"/>
    </location>
</feature>
<keyword evidence="6" id="KW-0406">Ion transport</keyword>
<accession>A0A6A5HSI5</accession>
<sequence>MLALRISFTIIIHLIWSTFQAPTDINLAGVRLDSSGDLEVTPNQSFAIRVLGNNIPRGGDFYFTTATTCEDAYLPNNDKISTVPAVSLHSACSFAVLEVRDGLPFNVSSSTYHLCYKGFNAYTEEFLNIKSTDPTTQTFGLDSVIVCCFCILMSAYAAGMTLGYMKFSIVELNNLVNQVDASLAKKARRILVVRRQSNYLVTSFSLFSSIFTVLFTTNVEKMLNGAPNEAVLKIVVPALISLIFAEVIPQAICNSKFGFDLASGLWFVSYFIFIVTFPIAYPVSRVLGRFLKRDVREVLTEEEKTCMIQNMAKNANEKVKTILENATTFANKKVGELMVPIDEVFMLSRSQKLNRSTILTLVEKGYTRIPVYHDKNKNTIVGLLNMKDLRLVAGDLGREPTVREVLLQLETLKEKNKKAKFVAKYVNVEMNAQLLLNQMRTGDFHFACVVKYTSYESKVIGIITIEDILEELFGKIDENNQRRVRSSVDDRADNAVIGWCREAGTDKNYPLSFSQQLRVLQYLLEECQVLKSLEIGYLKCRQILAVERIRIAKKDEELPLGEGFPETLLVIWKGKVSVTNDSGSFDQEIKVPSAKSTSKDQDEKTVKPNVPVLIAGKEIMNSLMIRLGSPFREIINETEYTRKIVALSEVHYFKLRIEDLLNAINGSVEAKKTDFVQPADSLIQRLNSRQTSSTHTPKTRTPPRSGQRMSQDGKAEILN</sequence>
<dbReference type="CTD" id="9810458"/>
<dbReference type="GO" id="GO:0005737">
    <property type="term" value="C:cytoplasm"/>
    <property type="evidence" value="ECO:0007669"/>
    <property type="project" value="TreeGrafter"/>
</dbReference>
<dbReference type="GO" id="GO:0006811">
    <property type="term" value="P:monoatomic ion transport"/>
    <property type="evidence" value="ECO:0007669"/>
    <property type="project" value="UniProtKB-KW"/>
</dbReference>
<dbReference type="InterPro" id="IPR046342">
    <property type="entry name" value="CBS_dom_sf"/>
</dbReference>
<organism evidence="14 15">
    <name type="scientific">Caenorhabditis remanei</name>
    <name type="common">Caenorhabditis vulgaris</name>
    <dbReference type="NCBI Taxonomy" id="31234"/>
    <lineage>
        <taxon>Eukaryota</taxon>
        <taxon>Metazoa</taxon>
        <taxon>Ecdysozoa</taxon>
        <taxon>Nematoda</taxon>
        <taxon>Chromadorea</taxon>
        <taxon>Rhabditida</taxon>
        <taxon>Rhabditina</taxon>
        <taxon>Rhabditomorpha</taxon>
        <taxon>Rhabditoidea</taxon>
        <taxon>Rhabditidae</taxon>
        <taxon>Peloderinae</taxon>
        <taxon>Caenorhabditis</taxon>
    </lineage>
</organism>
<dbReference type="InterPro" id="IPR000644">
    <property type="entry name" value="CBS_dom"/>
</dbReference>
<keyword evidence="6" id="KW-0813">Transport</keyword>
<dbReference type="Pfam" id="PF01595">
    <property type="entry name" value="CNNM"/>
    <property type="match status" value="1"/>
</dbReference>
<dbReference type="AlphaFoldDB" id="A0A6A5HSI5"/>
<comment type="caution">
    <text evidence="14">The sequence shown here is derived from an EMBL/GenBank/DDBJ whole genome shotgun (WGS) entry which is preliminary data.</text>
</comment>
<dbReference type="PROSITE" id="PS51846">
    <property type="entry name" value="CNNM"/>
    <property type="match status" value="1"/>
</dbReference>
<dbReference type="GO" id="GO:0005886">
    <property type="term" value="C:plasma membrane"/>
    <property type="evidence" value="ECO:0007669"/>
    <property type="project" value="UniProtKB-SubCell"/>
</dbReference>
<feature type="chain" id="PRO_5025334539" description="Metal transporter" evidence="12">
    <location>
        <begin position="21"/>
        <end position="719"/>
    </location>
</feature>
<dbReference type="RefSeq" id="XP_053592200.1">
    <property type="nucleotide sequence ID" value="XM_053723555.1"/>
</dbReference>
<dbReference type="EMBL" id="WUAV01000001">
    <property type="protein sequence ID" value="KAF1770878.1"/>
    <property type="molecule type" value="Genomic_DNA"/>
</dbReference>
<evidence type="ECO:0000259" key="13">
    <source>
        <dbReference type="PROSITE" id="PS51846"/>
    </source>
</evidence>
<keyword evidence="7 9" id="KW-0472">Membrane</keyword>
<dbReference type="InterPro" id="IPR044751">
    <property type="entry name" value="Ion_transp-like_CBS"/>
</dbReference>
<dbReference type="GO" id="GO:0022857">
    <property type="term" value="F:transmembrane transporter activity"/>
    <property type="evidence" value="ECO:0007669"/>
    <property type="project" value="UniProtKB-UniRule"/>
</dbReference>
<dbReference type="GO" id="GO:1905941">
    <property type="term" value="P:positive regulation of gonad development"/>
    <property type="evidence" value="ECO:0007669"/>
    <property type="project" value="UniProtKB-ARBA"/>
</dbReference>
<dbReference type="PANTHER" id="PTHR12064">
    <property type="entry name" value="METAL TRANSPORTER CNNM"/>
    <property type="match status" value="1"/>
</dbReference>
<feature type="signal peptide" evidence="12">
    <location>
        <begin position="1"/>
        <end position="20"/>
    </location>
</feature>
<keyword evidence="5 9" id="KW-1133">Transmembrane helix</keyword>
<evidence type="ECO:0000256" key="5">
    <source>
        <dbReference type="ARBA" id="ARBA00022989"/>
    </source>
</evidence>
<evidence type="ECO:0000256" key="9">
    <source>
        <dbReference type="PROSITE-ProRule" id="PRU01193"/>
    </source>
</evidence>
<dbReference type="PANTHER" id="PTHR12064:SF97">
    <property type="entry name" value="METAL TRANSPORTER CNNM-5"/>
    <property type="match status" value="1"/>
</dbReference>
<evidence type="ECO:0000256" key="6">
    <source>
        <dbReference type="ARBA" id="ARBA00023065"/>
    </source>
</evidence>
<dbReference type="CDD" id="cd04590">
    <property type="entry name" value="CBS_pair_CorC_HlyC_assoc"/>
    <property type="match status" value="1"/>
</dbReference>
<evidence type="ECO:0000256" key="3">
    <source>
        <dbReference type="ARBA" id="ARBA00022692"/>
    </source>
</evidence>
<evidence type="ECO:0000256" key="8">
    <source>
        <dbReference type="ARBA" id="ARBA00023180"/>
    </source>
</evidence>
<proteinExistence type="inferred from homology"/>
<dbReference type="KEGG" id="crq:GCK72_002702"/>
<comment type="function">
    <text evidence="10">Metal transporter.</text>
</comment>
<feature type="domain" description="CNNM transmembrane" evidence="13">
    <location>
        <begin position="136"/>
        <end position="323"/>
    </location>
</feature>
<evidence type="ECO:0000256" key="4">
    <source>
        <dbReference type="ARBA" id="ARBA00022737"/>
    </source>
</evidence>
<dbReference type="GO" id="GO:0010960">
    <property type="term" value="P:magnesium ion homeostasis"/>
    <property type="evidence" value="ECO:0007669"/>
    <property type="project" value="InterPro"/>
</dbReference>
<evidence type="ECO:0000256" key="7">
    <source>
        <dbReference type="ARBA" id="ARBA00023136"/>
    </source>
</evidence>
<protein>
    <recommendedName>
        <fullName evidence="10">Metal transporter</fullName>
    </recommendedName>
</protein>
<keyword evidence="4" id="KW-0677">Repeat</keyword>
<evidence type="ECO:0000256" key="11">
    <source>
        <dbReference type="SAM" id="MobiDB-lite"/>
    </source>
</evidence>
<keyword evidence="3 9" id="KW-0812">Transmembrane</keyword>
<evidence type="ECO:0000256" key="2">
    <source>
        <dbReference type="ARBA" id="ARBA00010484"/>
    </source>
</evidence>
<dbReference type="GO" id="GO:0030026">
    <property type="term" value="P:intracellular manganese ion homeostasis"/>
    <property type="evidence" value="ECO:0007669"/>
    <property type="project" value="TreeGrafter"/>
</dbReference>
<dbReference type="Pfam" id="PF00571">
    <property type="entry name" value="CBS"/>
    <property type="match status" value="2"/>
</dbReference>
<reference evidence="14 15" key="1">
    <citation type="submission" date="2019-12" db="EMBL/GenBank/DDBJ databases">
        <title>Chromosome-level assembly of the Caenorhabditis remanei genome.</title>
        <authorList>
            <person name="Teterina A.A."/>
            <person name="Willis J.H."/>
            <person name="Phillips P.C."/>
        </authorList>
    </citation>
    <scope>NUCLEOTIDE SEQUENCE [LARGE SCALE GENOMIC DNA]</scope>
    <source>
        <strain evidence="14 15">PX506</strain>
        <tissue evidence="14">Whole organism</tissue>
    </source>
</reference>
<dbReference type="Gene3D" id="3.10.580.10">
    <property type="entry name" value="CBS-domain"/>
    <property type="match status" value="1"/>
</dbReference>
<evidence type="ECO:0000256" key="10">
    <source>
        <dbReference type="RuleBase" id="RU369091"/>
    </source>
</evidence>
<name>A0A6A5HSI5_CAERE</name>
<gene>
    <name evidence="14" type="ORF">GCK72_002702</name>
</gene>
<dbReference type="InterPro" id="IPR045095">
    <property type="entry name" value="ACDP"/>
</dbReference>
<dbReference type="GO" id="GO:0008340">
    <property type="term" value="P:determination of adult lifespan"/>
    <property type="evidence" value="ECO:0007669"/>
    <property type="project" value="UniProtKB-ARBA"/>
</dbReference>
<keyword evidence="12" id="KW-0732">Signal</keyword>
<dbReference type="Proteomes" id="UP000483820">
    <property type="component" value="Chromosome I"/>
</dbReference>
<evidence type="ECO:0000313" key="14">
    <source>
        <dbReference type="EMBL" id="KAF1770878.1"/>
    </source>
</evidence>
<evidence type="ECO:0000256" key="12">
    <source>
        <dbReference type="SAM" id="SignalP"/>
    </source>
</evidence>
<dbReference type="SUPFAM" id="SSF54631">
    <property type="entry name" value="CBS-domain pair"/>
    <property type="match status" value="1"/>
</dbReference>
<evidence type="ECO:0000313" key="15">
    <source>
        <dbReference type="Proteomes" id="UP000483820"/>
    </source>
</evidence>
<keyword evidence="8" id="KW-0325">Glycoprotein</keyword>
<comment type="subcellular location">
    <subcellularLocation>
        <location evidence="10">Cell membrane</location>
        <topology evidence="10">Multi-pass membrane protein</topology>
    </subcellularLocation>
    <subcellularLocation>
        <location evidence="1">Membrane</location>
        <topology evidence="1">Multi-pass membrane protein</topology>
    </subcellularLocation>
</comment>
<feature type="transmembrane region" description="Helical" evidence="10">
    <location>
        <begin position="199"/>
        <end position="219"/>
    </location>
</feature>
<comment type="similarity">
    <text evidence="2 10">Belongs to the ACDP family.</text>
</comment>